<organism evidence="2 3">
    <name type="scientific">Roseinatronobacter ekhonensis</name>
    <dbReference type="NCBI Taxonomy" id="254356"/>
    <lineage>
        <taxon>Bacteria</taxon>
        <taxon>Pseudomonadati</taxon>
        <taxon>Pseudomonadota</taxon>
        <taxon>Alphaproteobacteria</taxon>
        <taxon>Rhodobacterales</taxon>
        <taxon>Paracoccaceae</taxon>
        <taxon>Roseinatronobacter</taxon>
    </lineage>
</organism>
<protein>
    <recommendedName>
        <fullName evidence="1">Lysozyme inhibitor LprI-like N-terminal domain-containing protein</fullName>
    </recommendedName>
</protein>
<gene>
    <name evidence="2" type="ORF">ROE7235_02435</name>
</gene>
<dbReference type="Proteomes" id="UP000272908">
    <property type="component" value="Unassembled WGS sequence"/>
</dbReference>
<feature type="domain" description="Lysozyme inhibitor LprI-like N-terminal" evidence="1">
    <location>
        <begin position="26"/>
        <end position="73"/>
    </location>
</feature>
<keyword evidence="3" id="KW-1185">Reference proteome</keyword>
<proteinExistence type="predicted"/>
<dbReference type="Pfam" id="PF07007">
    <property type="entry name" value="LprI"/>
    <property type="match status" value="1"/>
</dbReference>
<reference evidence="3" key="1">
    <citation type="submission" date="2018-08" db="EMBL/GenBank/DDBJ databases">
        <authorList>
            <person name="Rodrigo-Torres L."/>
            <person name="Arahal R. D."/>
            <person name="Lucena T."/>
        </authorList>
    </citation>
    <scope>NUCLEOTIDE SEQUENCE [LARGE SCALE GENOMIC DNA]</scope>
    <source>
        <strain evidence="3">CECT 7235</strain>
    </source>
</reference>
<dbReference type="OrthoDB" id="7340239at2"/>
<evidence type="ECO:0000313" key="3">
    <source>
        <dbReference type="Proteomes" id="UP000272908"/>
    </source>
</evidence>
<sequence>MPSVASQCNLCGPPTGGLPTHLAIQASSLSDMQRAWIVDRNARCGHEASLWQDGTGSGRDFANCLLQETAKQALFCGALYSGEG</sequence>
<name>A0A3B0MV53_9RHOB</name>
<accession>A0A3B0MV53</accession>
<dbReference type="EMBL" id="UIHC01000025">
    <property type="protein sequence ID" value="SUZ32674.1"/>
    <property type="molecule type" value="Genomic_DNA"/>
</dbReference>
<dbReference type="Gene3D" id="1.20.1270.180">
    <property type="match status" value="1"/>
</dbReference>
<evidence type="ECO:0000313" key="2">
    <source>
        <dbReference type="EMBL" id="SUZ32674.1"/>
    </source>
</evidence>
<dbReference type="InterPro" id="IPR009739">
    <property type="entry name" value="LprI-like_N"/>
</dbReference>
<evidence type="ECO:0000259" key="1">
    <source>
        <dbReference type="Pfam" id="PF07007"/>
    </source>
</evidence>
<dbReference type="AlphaFoldDB" id="A0A3B0MV53"/>